<feature type="region of interest" description="Disordered" evidence="13">
    <location>
        <begin position="1083"/>
        <end position="1193"/>
    </location>
</feature>
<dbReference type="PANTHER" id="PTHR15381:SF1">
    <property type="entry name" value="CHONDROITIN SULFATE PROTEOGLYCAN 5"/>
    <property type="match status" value="1"/>
</dbReference>
<feature type="region of interest" description="Disordered" evidence="13">
    <location>
        <begin position="292"/>
        <end position="396"/>
    </location>
</feature>
<feature type="compositionally biased region" description="Low complexity" evidence="13">
    <location>
        <begin position="807"/>
        <end position="826"/>
    </location>
</feature>
<keyword evidence="6" id="KW-0156">Chromatin regulator</keyword>
<dbReference type="Pfam" id="PF16498">
    <property type="entry name" value="SWIRM-assoc_3"/>
    <property type="match status" value="1"/>
</dbReference>
<dbReference type="SMART" id="SM00355">
    <property type="entry name" value="ZnF_C2H2"/>
    <property type="match status" value="2"/>
</dbReference>
<feature type="compositionally biased region" description="Basic and acidic residues" evidence="13">
    <location>
        <begin position="781"/>
        <end position="800"/>
    </location>
</feature>
<dbReference type="InterPro" id="IPR049898">
    <property type="entry name" value="MARR_BRCT_CHROMO"/>
</dbReference>
<keyword evidence="7" id="KW-0805">Transcription regulation</keyword>
<keyword evidence="8" id="KW-0804">Transcription</keyword>
<dbReference type="PROSITE" id="PS51293">
    <property type="entry name" value="SANT"/>
    <property type="match status" value="1"/>
</dbReference>
<dbReference type="InterPro" id="IPR007526">
    <property type="entry name" value="SWIRM"/>
</dbReference>
<feature type="compositionally biased region" description="Low complexity" evidence="13">
    <location>
        <begin position="1035"/>
        <end position="1051"/>
    </location>
</feature>
<dbReference type="SUPFAM" id="SSF52113">
    <property type="entry name" value="BRCT domain"/>
    <property type="match status" value="1"/>
</dbReference>
<dbReference type="GO" id="GO:0006355">
    <property type="term" value="P:regulation of DNA-templated transcription"/>
    <property type="evidence" value="ECO:0007669"/>
    <property type="project" value="UniProtKB-ARBA"/>
</dbReference>
<dbReference type="Pfam" id="PF16495">
    <property type="entry name" value="SWIRM-assoc_1"/>
    <property type="match status" value="1"/>
</dbReference>
<reference evidence="19" key="1">
    <citation type="submission" date="2021-02" db="EMBL/GenBank/DDBJ databases">
        <authorList>
            <person name="Nowell W R."/>
        </authorList>
    </citation>
    <scope>NUCLEOTIDE SEQUENCE</scope>
</reference>
<dbReference type="EMBL" id="CAJNOE010000062">
    <property type="protein sequence ID" value="CAF0839914.1"/>
    <property type="molecule type" value="Genomic_DNA"/>
</dbReference>
<feature type="domain" description="C2H2-type" evidence="15">
    <location>
        <begin position="1201"/>
        <end position="1228"/>
    </location>
</feature>
<feature type="domain" description="Chromo" evidence="18">
    <location>
        <begin position="1"/>
        <end position="285"/>
    </location>
</feature>
<dbReference type="PANTHER" id="PTHR15381">
    <property type="entry name" value="CHONDROITIN SULFATE PROTEOGLYCAN 5 -RELATED"/>
    <property type="match status" value="1"/>
</dbReference>
<evidence type="ECO:0000259" key="15">
    <source>
        <dbReference type="PROSITE" id="PS50157"/>
    </source>
</evidence>
<feature type="compositionally biased region" description="Polar residues" evidence="13">
    <location>
        <begin position="1111"/>
        <end position="1139"/>
    </location>
</feature>
<dbReference type="SMART" id="SM00717">
    <property type="entry name" value="SANT"/>
    <property type="match status" value="1"/>
</dbReference>
<feature type="region of interest" description="Disordered" evidence="13">
    <location>
        <begin position="732"/>
        <end position="839"/>
    </location>
</feature>
<dbReference type="InterPro" id="IPR032450">
    <property type="entry name" value="SMARCC_N"/>
</dbReference>
<feature type="compositionally biased region" description="Basic and acidic residues" evidence="13">
    <location>
        <begin position="830"/>
        <end position="839"/>
    </location>
</feature>
<feature type="domain" description="SANT" evidence="17">
    <location>
        <begin position="596"/>
        <end position="644"/>
    </location>
</feature>
<evidence type="ECO:0000256" key="3">
    <source>
        <dbReference type="ARBA" id="ARBA00022737"/>
    </source>
</evidence>
<comment type="similarity">
    <text evidence="10">Belongs to the SMARCC family.</text>
</comment>
<organism evidence="19 20">
    <name type="scientific">Adineta steineri</name>
    <dbReference type="NCBI Taxonomy" id="433720"/>
    <lineage>
        <taxon>Eukaryota</taxon>
        <taxon>Metazoa</taxon>
        <taxon>Spiralia</taxon>
        <taxon>Gnathifera</taxon>
        <taxon>Rotifera</taxon>
        <taxon>Eurotatoria</taxon>
        <taxon>Bdelloidea</taxon>
        <taxon>Adinetida</taxon>
        <taxon>Adinetidae</taxon>
        <taxon>Adineta</taxon>
    </lineage>
</organism>
<dbReference type="Pfam" id="PF00249">
    <property type="entry name" value="Myb_DNA-binding"/>
    <property type="match status" value="1"/>
</dbReference>
<evidence type="ECO:0000259" key="14">
    <source>
        <dbReference type="PROSITE" id="PS50090"/>
    </source>
</evidence>
<evidence type="ECO:0000256" key="8">
    <source>
        <dbReference type="ARBA" id="ARBA00023163"/>
    </source>
</evidence>
<dbReference type="InterPro" id="IPR032448">
    <property type="entry name" value="SWIRM-assoc"/>
</dbReference>
<dbReference type="FunFam" id="1.10.10.10:FF:000020">
    <property type="entry name" value="SWI/SNF complex subunit SMARCC2 isoform c"/>
    <property type="match status" value="1"/>
</dbReference>
<proteinExistence type="inferred from homology"/>
<accession>A0A813V4W3</accession>
<dbReference type="GO" id="GO:0048858">
    <property type="term" value="P:cell projection morphogenesis"/>
    <property type="evidence" value="ECO:0007669"/>
    <property type="project" value="TreeGrafter"/>
</dbReference>
<feature type="compositionally biased region" description="Polar residues" evidence="13">
    <location>
        <begin position="1020"/>
        <end position="1034"/>
    </location>
</feature>
<dbReference type="PROSITE" id="PS50157">
    <property type="entry name" value="ZINC_FINGER_C2H2_2"/>
    <property type="match status" value="2"/>
</dbReference>
<dbReference type="InterPro" id="IPR036388">
    <property type="entry name" value="WH-like_DNA-bd_sf"/>
</dbReference>
<keyword evidence="12" id="KW-0175">Coiled coil</keyword>
<dbReference type="PROSITE" id="PS50090">
    <property type="entry name" value="MYB_LIKE"/>
    <property type="match status" value="1"/>
</dbReference>
<feature type="compositionally biased region" description="Basic and acidic residues" evidence="13">
    <location>
        <begin position="741"/>
        <end position="770"/>
    </location>
</feature>
<feature type="domain" description="C2H2-type" evidence="15">
    <location>
        <begin position="1229"/>
        <end position="1257"/>
    </location>
</feature>
<comment type="caution">
    <text evidence="19">The sequence shown here is derived from an EMBL/GenBank/DDBJ whole genome shotgun (WGS) entry which is preliminary data.</text>
</comment>
<dbReference type="PROSITE" id="PS52032">
    <property type="entry name" value="MARR_BRCT_CHROMO"/>
    <property type="match status" value="1"/>
</dbReference>
<evidence type="ECO:0000256" key="13">
    <source>
        <dbReference type="SAM" id="MobiDB-lite"/>
    </source>
</evidence>
<dbReference type="SUPFAM" id="SSF46689">
    <property type="entry name" value="Homeodomain-like"/>
    <property type="match status" value="2"/>
</dbReference>
<gene>
    <name evidence="19" type="ORF">IZO911_LOCUS9006</name>
</gene>
<feature type="region of interest" description="Disordered" evidence="13">
    <location>
        <begin position="1241"/>
        <end position="1265"/>
    </location>
</feature>
<feature type="coiled-coil region" evidence="12">
    <location>
        <begin position="876"/>
        <end position="924"/>
    </location>
</feature>
<protein>
    <submittedName>
        <fullName evidence="19">Uncharacterized protein</fullName>
    </submittedName>
</protein>
<dbReference type="GO" id="GO:0016514">
    <property type="term" value="C:SWI/SNF complex"/>
    <property type="evidence" value="ECO:0007669"/>
    <property type="project" value="UniProtKB-ARBA"/>
</dbReference>
<dbReference type="PROSITE" id="PS00028">
    <property type="entry name" value="ZINC_FINGER_C2H2_1"/>
    <property type="match status" value="1"/>
</dbReference>
<feature type="compositionally biased region" description="Polar residues" evidence="13">
    <location>
        <begin position="1161"/>
        <end position="1180"/>
    </location>
</feature>
<dbReference type="GO" id="GO:0008270">
    <property type="term" value="F:zinc ion binding"/>
    <property type="evidence" value="ECO:0007669"/>
    <property type="project" value="UniProtKB-KW"/>
</dbReference>
<evidence type="ECO:0000256" key="12">
    <source>
        <dbReference type="SAM" id="Coils"/>
    </source>
</evidence>
<dbReference type="InterPro" id="IPR036236">
    <property type="entry name" value="Znf_C2H2_sf"/>
</dbReference>
<dbReference type="FunFam" id="3.30.160.60:FF:000013">
    <property type="entry name" value="Putative zinc finger E-box-binding homeobox 2"/>
    <property type="match status" value="1"/>
</dbReference>
<dbReference type="FunFam" id="3.30.160.60:FF:000145">
    <property type="entry name" value="Zinc finger protein 574"/>
    <property type="match status" value="1"/>
</dbReference>
<dbReference type="Pfam" id="PF04433">
    <property type="entry name" value="SWIRM"/>
    <property type="match status" value="1"/>
</dbReference>
<dbReference type="Gene3D" id="1.10.10.10">
    <property type="entry name" value="Winged helix-like DNA-binding domain superfamily/Winged helix DNA-binding domain"/>
    <property type="match status" value="1"/>
</dbReference>
<feature type="domain" description="Myb-like" evidence="14">
    <location>
        <begin position="590"/>
        <end position="640"/>
    </location>
</feature>
<evidence type="ECO:0000256" key="4">
    <source>
        <dbReference type="ARBA" id="ARBA00022771"/>
    </source>
</evidence>
<feature type="compositionally biased region" description="Acidic residues" evidence="13">
    <location>
        <begin position="1084"/>
        <end position="1093"/>
    </location>
</feature>
<dbReference type="InterPro" id="IPR032451">
    <property type="entry name" value="SMARCC_C"/>
</dbReference>
<name>A0A813V4W3_9BILA</name>
<dbReference type="GO" id="GO:0006325">
    <property type="term" value="P:chromatin organization"/>
    <property type="evidence" value="ECO:0007669"/>
    <property type="project" value="UniProtKB-KW"/>
</dbReference>
<evidence type="ECO:0000256" key="10">
    <source>
        <dbReference type="ARBA" id="ARBA00049655"/>
    </source>
</evidence>
<feature type="compositionally biased region" description="Low complexity" evidence="13">
    <location>
        <begin position="1181"/>
        <end position="1190"/>
    </location>
</feature>
<sequence>MSIIRHKDGHPNIKFFESVETLNQFDTIKKALQKKELKKIFGDDQNHLTKENIAQLVIQLLHFQEEHLGKQSNGSAPLTRIPMECFLDFRESGALYTIILGCYEYKNNNNWKKLDLSTHSRNDVIKLFQSIQKLLIDRNVLTLPICYLRPNIDKRLQTQLKQIIEKNNGTVADKEEDADHIVYPPITENPREIDSERENEIVRVVEKRGKDCRLHYWFFPDSFDIWVSNVDAEESEKRDETFQGIWHVAANWVLDTAEFNEWMNEEDYEIDEDLGRDQGRIKLKNCTTGRKTLSMLVPDRKTAPSPTTVSSGTTNNSKKRSTTNPAATKQRKKQKRGGIDTDENDLSKDGENSLSQSLFDDQTSSRTPLSGQKLNDSQLPRSTTLNDLNDDGDDIDDQQIQGDSNQIKKFNDPEACEQTHHIVIPSYSAWFDYNAINSIEKRALNEFFNAKNRSKTPEIYMAYRNFMVDTYRLNPNEYLTVTACRRNLAGDVCAIMRIHAFLEQWGLINYQVDADLRPTPMGPPCTSHFTVLGDTPCGLAPVGHPKGIQRENSAPKQITELKQETKREERDVDNSLSLRTDQYNKKLTLNPKTKVKDWSDQEVLLLLEGLEMYKDDWNKVCEHVGTRTQDECILKFLQLPIEDPYLEGSGASLGPLAYQPIPFSQSGNPVMSTVAFLASVVDPRVSNVAVKAALDEFTKMRDEVSPSFIETNREIIENALRKGKKLDENSSLELLGLTSNTKEEENNTDKTKNGPDNEDSSKVKQEKVDVNDEQPSLTEKSINHEDETKKMDVDENDKSTNEMNTQSGSDTQIISDDTSSTIPKTTNTDQEQKKLSTTDVNERDIKTAAASALAAAAVKAKYLASIEERKIKSAVAQVVEMQIKKLEIKLRHFEELETIMDREREMLEIQRQQLLQERQQFQLEQIKASELKHRQTTTSTIVNNNNNTIQNPIVNTNGKQQSNTSPSPLPPPTSTTTTTTTTTANIPLSSTNGTEPHVQSEESTDSQPSDVSPAPMTSPKMISTLGNDNNTLPGSTVEETTTTTTTSSTIETTSDLGVTINNTTITTTEKMLIVNTGENGYLSEEGELSDGQEDDSRSSSSLSIIRRQNRHSTSTSRSLSAGNYPSTSRHYGSHDQLNMSSASSSYSNSQLNIDDDKRRYQSGNYPSTSRHYGSHDQLNMSSASSSYSNSQLNIDDDKRRYQCSTCSKKFKHKHHLKEHERLHTGEKPYTCDKCGKRFSHSGSYSQHINQRNKYCRPDQNDAEFE</sequence>
<dbReference type="GO" id="GO:0045202">
    <property type="term" value="C:synapse"/>
    <property type="evidence" value="ECO:0007669"/>
    <property type="project" value="TreeGrafter"/>
</dbReference>
<dbReference type="FunFam" id="1.10.10.60:FF:000014">
    <property type="entry name" value="SWI/SNF complex subunit SMARCC2 isoform C"/>
    <property type="match status" value="1"/>
</dbReference>
<dbReference type="AlphaFoldDB" id="A0A813V4W3"/>
<evidence type="ECO:0000256" key="2">
    <source>
        <dbReference type="ARBA" id="ARBA00022723"/>
    </source>
</evidence>
<dbReference type="InterPro" id="IPR036420">
    <property type="entry name" value="BRCT_dom_sf"/>
</dbReference>
<dbReference type="Pfam" id="PF16496">
    <property type="entry name" value="SWIRM-assoc_2"/>
    <property type="match status" value="1"/>
</dbReference>
<evidence type="ECO:0000256" key="5">
    <source>
        <dbReference type="ARBA" id="ARBA00022833"/>
    </source>
</evidence>
<feature type="compositionally biased region" description="Polar residues" evidence="13">
    <location>
        <begin position="1241"/>
        <end position="1252"/>
    </location>
</feature>
<feature type="domain" description="SWIRM" evidence="16">
    <location>
        <begin position="422"/>
        <end position="519"/>
    </location>
</feature>
<feature type="compositionally biased region" description="Low complexity" evidence="13">
    <location>
        <begin position="1140"/>
        <end position="1149"/>
    </location>
</feature>
<evidence type="ECO:0000259" key="17">
    <source>
        <dbReference type="PROSITE" id="PS51293"/>
    </source>
</evidence>
<dbReference type="Gene3D" id="3.30.160.60">
    <property type="entry name" value="Classic Zinc Finger"/>
    <property type="match status" value="2"/>
</dbReference>
<dbReference type="InterPro" id="IPR001005">
    <property type="entry name" value="SANT/Myb"/>
</dbReference>
<dbReference type="PROSITE" id="PS50934">
    <property type="entry name" value="SWIRM"/>
    <property type="match status" value="1"/>
</dbReference>
<dbReference type="InterPro" id="IPR009057">
    <property type="entry name" value="Homeodomain-like_sf"/>
</dbReference>
<feature type="compositionally biased region" description="Polar residues" evidence="13">
    <location>
        <begin position="352"/>
        <end position="384"/>
    </location>
</feature>
<feature type="compositionally biased region" description="Low complexity" evidence="13">
    <location>
        <begin position="974"/>
        <end position="991"/>
    </location>
</feature>
<evidence type="ECO:0000313" key="19">
    <source>
        <dbReference type="EMBL" id="CAF0839914.1"/>
    </source>
</evidence>
<evidence type="ECO:0000259" key="18">
    <source>
        <dbReference type="PROSITE" id="PS52032"/>
    </source>
</evidence>
<comment type="subcellular location">
    <subcellularLocation>
        <location evidence="1">Nucleus</location>
    </subcellularLocation>
</comment>
<keyword evidence="3" id="KW-0677">Repeat</keyword>
<evidence type="ECO:0000256" key="9">
    <source>
        <dbReference type="ARBA" id="ARBA00023242"/>
    </source>
</evidence>
<dbReference type="SUPFAM" id="SSF57667">
    <property type="entry name" value="beta-beta-alpha zinc fingers"/>
    <property type="match status" value="1"/>
</dbReference>
<dbReference type="InterPro" id="IPR017884">
    <property type="entry name" value="SANT_dom"/>
</dbReference>
<feature type="compositionally biased region" description="Low complexity" evidence="13">
    <location>
        <begin position="937"/>
        <end position="966"/>
    </location>
</feature>
<evidence type="ECO:0000256" key="6">
    <source>
        <dbReference type="ARBA" id="ARBA00022853"/>
    </source>
</evidence>
<keyword evidence="5" id="KW-0862">Zinc</keyword>
<dbReference type="Pfam" id="PF00096">
    <property type="entry name" value="zf-C2H2"/>
    <property type="match status" value="1"/>
</dbReference>
<keyword evidence="9" id="KW-0539">Nucleus</keyword>
<keyword evidence="4 11" id="KW-0863">Zinc-finger</keyword>
<evidence type="ECO:0000256" key="11">
    <source>
        <dbReference type="PROSITE-ProRule" id="PRU00042"/>
    </source>
</evidence>
<evidence type="ECO:0000256" key="1">
    <source>
        <dbReference type="ARBA" id="ARBA00004123"/>
    </source>
</evidence>
<dbReference type="Gene3D" id="1.10.10.60">
    <property type="entry name" value="Homeodomain-like"/>
    <property type="match status" value="1"/>
</dbReference>
<evidence type="ECO:0000313" key="20">
    <source>
        <dbReference type="Proteomes" id="UP000663860"/>
    </source>
</evidence>
<feature type="region of interest" description="Disordered" evidence="13">
    <location>
        <begin position="937"/>
        <end position="1051"/>
    </location>
</feature>
<dbReference type="Proteomes" id="UP000663860">
    <property type="component" value="Unassembled WGS sequence"/>
</dbReference>
<evidence type="ECO:0000256" key="7">
    <source>
        <dbReference type="ARBA" id="ARBA00023015"/>
    </source>
</evidence>
<keyword evidence="2" id="KW-0479">Metal-binding</keyword>
<dbReference type="InterPro" id="IPR013087">
    <property type="entry name" value="Znf_C2H2_type"/>
</dbReference>
<evidence type="ECO:0000259" key="16">
    <source>
        <dbReference type="PROSITE" id="PS50934"/>
    </source>
</evidence>
<dbReference type="Gene3D" id="3.40.50.10190">
    <property type="entry name" value="BRCT domain"/>
    <property type="match status" value="1"/>
</dbReference>